<evidence type="ECO:0000256" key="1">
    <source>
        <dbReference type="ARBA" id="ARBA00022574"/>
    </source>
</evidence>
<dbReference type="InterPro" id="IPR042627">
    <property type="entry name" value="FBXW2"/>
</dbReference>
<keyword evidence="3" id="KW-0812">Transmembrane</keyword>
<evidence type="ECO:0000313" key="6">
    <source>
        <dbReference type="Proteomes" id="UP000268093"/>
    </source>
</evidence>
<evidence type="ECO:0000259" key="4">
    <source>
        <dbReference type="PROSITE" id="PS50181"/>
    </source>
</evidence>
<keyword evidence="3" id="KW-0472">Membrane</keyword>
<dbReference type="Gene3D" id="1.20.1280.50">
    <property type="match status" value="1"/>
</dbReference>
<gene>
    <name evidence="5" type="ORF">BC936DRAFT_139304</name>
</gene>
<dbReference type="AlphaFoldDB" id="A0A433BA62"/>
<keyword evidence="6" id="KW-1185">Reference proteome</keyword>
<dbReference type="InterPro" id="IPR001680">
    <property type="entry name" value="WD40_rpt"/>
</dbReference>
<dbReference type="Proteomes" id="UP000268093">
    <property type="component" value="Unassembled WGS sequence"/>
</dbReference>
<name>A0A433BA62_9FUNG</name>
<feature type="domain" description="F-box" evidence="4">
    <location>
        <begin position="18"/>
        <end position="64"/>
    </location>
</feature>
<reference evidence="5 6" key="1">
    <citation type="journal article" date="2018" name="New Phytol.">
        <title>Phylogenomics of Endogonaceae and evolution of mycorrhizas within Mucoromycota.</title>
        <authorList>
            <person name="Chang Y."/>
            <person name="Desiro A."/>
            <person name="Na H."/>
            <person name="Sandor L."/>
            <person name="Lipzen A."/>
            <person name="Clum A."/>
            <person name="Barry K."/>
            <person name="Grigoriev I.V."/>
            <person name="Martin F.M."/>
            <person name="Stajich J.E."/>
            <person name="Smith M.E."/>
            <person name="Bonito G."/>
            <person name="Spatafora J.W."/>
        </authorList>
    </citation>
    <scope>NUCLEOTIDE SEQUENCE [LARGE SCALE GENOMIC DNA]</scope>
    <source>
        <strain evidence="5 6">GMNB39</strain>
    </source>
</reference>
<dbReference type="SUPFAM" id="SSF50998">
    <property type="entry name" value="Quinoprotein alcohol dehydrogenase-like"/>
    <property type="match status" value="1"/>
</dbReference>
<evidence type="ECO:0000256" key="3">
    <source>
        <dbReference type="SAM" id="Phobius"/>
    </source>
</evidence>
<dbReference type="InterPro" id="IPR015943">
    <property type="entry name" value="WD40/YVTN_repeat-like_dom_sf"/>
</dbReference>
<protein>
    <recommendedName>
        <fullName evidence="4">F-box domain-containing protein</fullName>
    </recommendedName>
</protein>
<dbReference type="SUPFAM" id="SSF81383">
    <property type="entry name" value="F-box domain"/>
    <property type="match status" value="1"/>
</dbReference>
<dbReference type="Gene3D" id="2.130.10.10">
    <property type="entry name" value="YVTN repeat-like/Quinoprotein amine dehydrogenase"/>
    <property type="match status" value="1"/>
</dbReference>
<dbReference type="PANTHER" id="PTHR44436">
    <property type="entry name" value="F-BOX/WD REPEAT-CONTAINING PROTEIN 2"/>
    <property type="match status" value="1"/>
</dbReference>
<accession>A0A433BA62</accession>
<evidence type="ECO:0000256" key="2">
    <source>
        <dbReference type="ARBA" id="ARBA00022737"/>
    </source>
</evidence>
<organism evidence="5 6">
    <name type="scientific">Jimgerdemannia flammicorona</name>
    <dbReference type="NCBI Taxonomy" id="994334"/>
    <lineage>
        <taxon>Eukaryota</taxon>
        <taxon>Fungi</taxon>
        <taxon>Fungi incertae sedis</taxon>
        <taxon>Mucoromycota</taxon>
        <taxon>Mucoromycotina</taxon>
        <taxon>Endogonomycetes</taxon>
        <taxon>Endogonales</taxon>
        <taxon>Endogonaceae</taxon>
        <taxon>Jimgerdemannia</taxon>
    </lineage>
</organism>
<dbReference type="PROSITE" id="PS50181">
    <property type="entry name" value="FBOX"/>
    <property type="match status" value="1"/>
</dbReference>
<dbReference type="InterPro" id="IPR036047">
    <property type="entry name" value="F-box-like_dom_sf"/>
</dbReference>
<feature type="transmembrane region" description="Helical" evidence="3">
    <location>
        <begin position="15"/>
        <end position="36"/>
    </location>
</feature>
<dbReference type="EMBL" id="RBNI01014662">
    <property type="protein sequence ID" value="RUP19617.1"/>
    <property type="molecule type" value="Genomic_DNA"/>
</dbReference>
<keyword evidence="3" id="KW-1133">Transmembrane helix</keyword>
<keyword evidence="2" id="KW-0677">Repeat</keyword>
<dbReference type="Pfam" id="PF12937">
    <property type="entry name" value="F-box-like"/>
    <property type="match status" value="1"/>
</dbReference>
<evidence type="ECO:0000313" key="5">
    <source>
        <dbReference type="EMBL" id="RUP19617.1"/>
    </source>
</evidence>
<comment type="caution">
    <text evidence="5">The sequence shown here is derived from an EMBL/GenBank/DDBJ whole genome shotgun (WGS) entry which is preliminary data.</text>
</comment>
<dbReference type="SMART" id="SM00320">
    <property type="entry name" value="WD40"/>
    <property type="match status" value="2"/>
</dbReference>
<dbReference type="SMART" id="SM00256">
    <property type="entry name" value="FBOX"/>
    <property type="match status" value="1"/>
</dbReference>
<proteinExistence type="predicted"/>
<keyword evidence="1" id="KW-0853">WD repeat</keyword>
<dbReference type="InterPro" id="IPR011047">
    <property type="entry name" value="Quinoprotein_ADH-like_sf"/>
</dbReference>
<sequence>MTSLPYISSQSNTQLFIFHSAMSLPYELLLRVFYLLTPRDVCKCRRVCTAWRDISCDPSIWRNFYARFARTFVDVPLMPVATAENEDGYQQDTIDWEERYTFLRTRETKWRKGRPQYTHVWKAHAFPIRCLVLSDHTLVTATDFTLRAWDLSVPLQHAGEVPGFVEREMERVLQYLNVARNRGTLFVTFAVVGLIHMYDLKTLDHKGILNISEPISFVTVANDLDEYIVVVTFGGLVKVFDPSDGTVLFMMHNGFTAVRTTYIYPSYVQFHLN</sequence>
<dbReference type="InterPro" id="IPR001810">
    <property type="entry name" value="F-box_dom"/>
</dbReference>
<dbReference type="PANTHER" id="PTHR44436:SF1">
    <property type="entry name" value="F-BOX_WD REPEAT-CONTAINING PROTEIN 2"/>
    <property type="match status" value="1"/>
</dbReference>